<evidence type="ECO:0000313" key="2">
    <source>
        <dbReference type="Proteomes" id="UP000249819"/>
    </source>
</evidence>
<proteinExistence type="predicted"/>
<dbReference type="Proteomes" id="UP000249819">
    <property type="component" value="Unassembled WGS sequence"/>
</dbReference>
<dbReference type="EMBL" id="QLMA01000002">
    <property type="protein sequence ID" value="RAJ85485.1"/>
    <property type="molecule type" value="Genomic_DNA"/>
</dbReference>
<keyword evidence="2" id="KW-1185">Reference proteome</keyword>
<accession>A0A327W507</accession>
<sequence>MRINESPLSSQGVQVYKSAESSLDYLCNPQQLLPVPKYPNFL</sequence>
<comment type="caution">
    <text evidence="1">The sequence shown here is derived from an EMBL/GenBank/DDBJ whole genome shotgun (WGS) entry which is preliminary data.</text>
</comment>
<dbReference type="AlphaFoldDB" id="A0A327W507"/>
<reference evidence="1 2" key="1">
    <citation type="submission" date="2018-06" db="EMBL/GenBank/DDBJ databases">
        <title>Genomic Encyclopedia of Archaeal and Bacterial Type Strains, Phase II (KMG-II): from individual species to whole genera.</title>
        <authorList>
            <person name="Goeker M."/>
        </authorList>
    </citation>
    <scope>NUCLEOTIDE SEQUENCE [LARGE SCALE GENOMIC DNA]</scope>
    <source>
        <strain evidence="1 2">DSM 29821</strain>
    </source>
</reference>
<name>A0A327W507_9BACT</name>
<protein>
    <submittedName>
        <fullName evidence="1">Uncharacterized protein</fullName>
    </submittedName>
</protein>
<organism evidence="1 2">
    <name type="scientific">Chitinophaga dinghuensis</name>
    <dbReference type="NCBI Taxonomy" id="1539050"/>
    <lineage>
        <taxon>Bacteria</taxon>
        <taxon>Pseudomonadati</taxon>
        <taxon>Bacteroidota</taxon>
        <taxon>Chitinophagia</taxon>
        <taxon>Chitinophagales</taxon>
        <taxon>Chitinophagaceae</taxon>
        <taxon>Chitinophaga</taxon>
    </lineage>
</organism>
<gene>
    <name evidence="1" type="ORF">CLV59_102188</name>
</gene>
<evidence type="ECO:0000313" key="1">
    <source>
        <dbReference type="EMBL" id="RAJ85485.1"/>
    </source>
</evidence>